<feature type="transmembrane region" description="Helical" evidence="1">
    <location>
        <begin position="83"/>
        <end position="102"/>
    </location>
</feature>
<dbReference type="AlphaFoldDB" id="A0AAV3RS19"/>
<name>A0AAV3RS19_LITER</name>
<keyword evidence="1" id="KW-0812">Transmembrane</keyword>
<comment type="caution">
    <text evidence="2">The sequence shown here is derived from an EMBL/GenBank/DDBJ whole genome shotgun (WGS) entry which is preliminary data.</text>
</comment>
<reference evidence="2 3" key="1">
    <citation type="submission" date="2024-01" db="EMBL/GenBank/DDBJ databases">
        <title>The complete chloroplast genome sequence of Lithospermum erythrorhizon: insights into the phylogenetic relationship among Boraginaceae species and the maternal lineages of purple gromwells.</title>
        <authorList>
            <person name="Okada T."/>
            <person name="Watanabe K."/>
        </authorList>
    </citation>
    <scope>NUCLEOTIDE SEQUENCE [LARGE SCALE GENOMIC DNA]</scope>
</reference>
<accession>A0AAV3RS19</accession>
<gene>
    <name evidence="2" type="ORF">LIER_31451</name>
</gene>
<proteinExistence type="predicted"/>
<evidence type="ECO:0000313" key="2">
    <source>
        <dbReference type="EMBL" id="GAA0184162.1"/>
    </source>
</evidence>
<organism evidence="2 3">
    <name type="scientific">Lithospermum erythrorhizon</name>
    <name type="common">Purple gromwell</name>
    <name type="synonym">Lithospermum officinale var. erythrorhizon</name>
    <dbReference type="NCBI Taxonomy" id="34254"/>
    <lineage>
        <taxon>Eukaryota</taxon>
        <taxon>Viridiplantae</taxon>
        <taxon>Streptophyta</taxon>
        <taxon>Embryophyta</taxon>
        <taxon>Tracheophyta</taxon>
        <taxon>Spermatophyta</taxon>
        <taxon>Magnoliopsida</taxon>
        <taxon>eudicotyledons</taxon>
        <taxon>Gunneridae</taxon>
        <taxon>Pentapetalae</taxon>
        <taxon>asterids</taxon>
        <taxon>lamiids</taxon>
        <taxon>Boraginales</taxon>
        <taxon>Boraginaceae</taxon>
        <taxon>Boraginoideae</taxon>
        <taxon>Lithospermeae</taxon>
        <taxon>Lithospermum</taxon>
    </lineage>
</organism>
<keyword evidence="1" id="KW-0472">Membrane</keyword>
<keyword evidence="1" id="KW-1133">Transmembrane helix</keyword>
<sequence>MTIVVPCIWTLKFEAKSLPPCTDADIVAANKICAALPQDTNTTRRLPWYSFVDEAMLVLAGLVHDKEFDPEAKDDPPTWGTNFDLFFLSLACFLTLSLSLLFRR</sequence>
<dbReference type="EMBL" id="BAABME010011696">
    <property type="protein sequence ID" value="GAA0184162.1"/>
    <property type="molecule type" value="Genomic_DNA"/>
</dbReference>
<dbReference type="Proteomes" id="UP001454036">
    <property type="component" value="Unassembled WGS sequence"/>
</dbReference>
<evidence type="ECO:0000256" key="1">
    <source>
        <dbReference type="SAM" id="Phobius"/>
    </source>
</evidence>
<evidence type="ECO:0000313" key="3">
    <source>
        <dbReference type="Proteomes" id="UP001454036"/>
    </source>
</evidence>
<keyword evidence="3" id="KW-1185">Reference proteome</keyword>
<protein>
    <submittedName>
        <fullName evidence="2">Uncharacterized protein</fullName>
    </submittedName>
</protein>